<evidence type="ECO:0000313" key="1">
    <source>
        <dbReference type="EMBL" id="WAR06794.1"/>
    </source>
</evidence>
<keyword evidence="2" id="KW-1185">Reference proteome</keyword>
<dbReference type="InterPro" id="IPR009836">
    <property type="entry name" value="GRDP-like"/>
</dbReference>
<dbReference type="Pfam" id="PF07173">
    <property type="entry name" value="GRDP-like"/>
    <property type="match status" value="1"/>
</dbReference>
<organism evidence="1 2">
    <name type="scientific">Mya arenaria</name>
    <name type="common">Soft-shell clam</name>
    <dbReference type="NCBI Taxonomy" id="6604"/>
    <lineage>
        <taxon>Eukaryota</taxon>
        <taxon>Metazoa</taxon>
        <taxon>Spiralia</taxon>
        <taxon>Lophotrochozoa</taxon>
        <taxon>Mollusca</taxon>
        <taxon>Bivalvia</taxon>
        <taxon>Autobranchia</taxon>
        <taxon>Heteroconchia</taxon>
        <taxon>Euheterodonta</taxon>
        <taxon>Imparidentia</taxon>
        <taxon>Neoheterodontei</taxon>
        <taxon>Myida</taxon>
        <taxon>Myoidea</taxon>
        <taxon>Myidae</taxon>
        <taxon>Mya</taxon>
    </lineage>
</organism>
<dbReference type="EMBL" id="CP111017">
    <property type="protein sequence ID" value="WAR06794.1"/>
    <property type="molecule type" value="Genomic_DNA"/>
</dbReference>
<gene>
    <name evidence="1" type="ORF">MAR_016752</name>
</gene>
<dbReference type="PANTHER" id="PTHR34365">
    <property type="entry name" value="ENOLASE (DUF1399)"/>
    <property type="match status" value="1"/>
</dbReference>
<reference evidence="1" key="1">
    <citation type="submission" date="2022-11" db="EMBL/GenBank/DDBJ databases">
        <title>Centuries of genome instability and evolution in soft-shell clam transmissible cancer (bioRxiv).</title>
        <authorList>
            <person name="Hart S.F.M."/>
            <person name="Yonemitsu M.A."/>
            <person name="Giersch R.M."/>
            <person name="Beal B.F."/>
            <person name="Arriagada G."/>
            <person name="Davis B.W."/>
            <person name="Ostrander E.A."/>
            <person name="Goff S.P."/>
            <person name="Metzger M.J."/>
        </authorList>
    </citation>
    <scope>NUCLEOTIDE SEQUENCE</scope>
    <source>
        <strain evidence="1">MELC-2E11</strain>
        <tissue evidence="1">Siphon/mantle</tissue>
    </source>
</reference>
<dbReference type="PANTHER" id="PTHR34365:SF7">
    <property type="entry name" value="GLYCINE-RICH DOMAIN-CONTAINING PROTEIN 1"/>
    <property type="match status" value="1"/>
</dbReference>
<protein>
    <submittedName>
        <fullName evidence="1">GRDP2-like protein</fullName>
    </submittedName>
</protein>
<sequence length="516" mass="59410">MGSSAEKAKKLCLNDDQNNLVTQAIHLIEFLREVDQNRHLYDLQNIRRAVYRYETFWLPLAAKYPDETLCAPLDIHWVWHCHMLTPRAYVEDCKAIVETVISHEERNSYERHILLKKSASYWQRLYGEEPFNVNYSDTFDETMLENFKSKMSFDILSSVQRQSSFYYQVSLPHYQDLTYLLQAEERYKKFLYLRKQNVGDYLVPCYDIDLIWHTHMKNPLAYKKDTESILGYHFNHDDTTTDRSEGSKLSNGDRVTKRKWKELYGESYVKPGAMYRGEPPVGTLETISKKSIFEMSEKYCCVSIKKVIAKRSTSDNGSKRKPKTFMIGCWSGEVDGQTTDNHLFHLKSSNAVQIDEDAFEWDIKKQEMKIPALNPKLGQRAMLIKNTGGDWGIVTGEWNGFKKGKPGVRVGRKMVGGVKGDPGALLVNLYKNGPANSLQHMSCSFDYSQDAKCSIKLDDLEADFNHDHVNISSTTEVPENIALTFSVALLHVFCVPRPKDWTEGHELQPKGGRNFA</sequence>
<dbReference type="Proteomes" id="UP001164746">
    <property type="component" value="Chromosome 6"/>
</dbReference>
<evidence type="ECO:0000313" key="2">
    <source>
        <dbReference type="Proteomes" id="UP001164746"/>
    </source>
</evidence>
<proteinExistence type="predicted"/>
<name>A0ABY7EC97_MYAAR</name>
<accession>A0ABY7EC97</accession>